<sequence length="73" mass="8083">MWQEGSSNAVIGEGLGYNFICICKYFIEQCEGFVHEEIGRGVFKRRGGDIRVSAFGGHPASPSTPCFLELRKV</sequence>
<dbReference type="EMBL" id="MN740778">
    <property type="protein sequence ID" value="QHU11021.1"/>
    <property type="molecule type" value="Genomic_DNA"/>
</dbReference>
<name>A0A6C0K1M0_9ZZZZ</name>
<organism evidence="1">
    <name type="scientific">viral metagenome</name>
    <dbReference type="NCBI Taxonomy" id="1070528"/>
    <lineage>
        <taxon>unclassified sequences</taxon>
        <taxon>metagenomes</taxon>
        <taxon>organismal metagenomes</taxon>
    </lineage>
</organism>
<dbReference type="AlphaFoldDB" id="A0A6C0K1M0"/>
<proteinExistence type="predicted"/>
<protein>
    <submittedName>
        <fullName evidence="1">Uncharacterized protein</fullName>
    </submittedName>
</protein>
<evidence type="ECO:0000313" key="1">
    <source>
        <dbReference type="EMBL" id="QHU11021.1"/>
    </source>
</evidence>
<reference evidence="1" key="1">
    <citation type="journal article" date="2020" name="Nature">
        <title>Giant virus diversity and host interactions through global metagenomics.</title>
        <authorList>
            <person name="Schulz F."/>
            <person name="Roux S."/>
            <person name="Paez-Espino D."/>
            <person name="Jungbluth S."/>
            <person name="Walsh D.A."/>
            <person name="Denef V.J."/>
            <person name="McMahon K.D."/>
            <person name="Konstantinidis K.T."/>
            <person name="Eloe-Fadrosh E.A."/>
            <person name="Kyrpides N.C."/>
            <person name="Woyke T."/>
        </authorList>
    </citation>
    <scope>NUCLEOTIDE SEQUENCE</scope>
    <source>
        <strain evidence="1">GVMAG-S-1101165-84</strain>
    </source>
</reference>
<accession>A0A6C0K1M0</accession>